<dbReference type="RefSeq" id="WP_075021906.1">
    <property type="nucleotide sequence ID" value="NZ_FOVH01000007.1"/>
</dbReference>
<reference evidence="7 8" key="1">
    <citation type="submission" date="2016-10" db="EMBL/GenBank/DDBJ databases">
        <authorList>
            <person name="de Groot N.N."/>
        </authorList>
    </citation>
    <scope>NUCLEOTIDE SEQUENCE [LARGE SCALE GENOMIC DNA]</scope>
    <source>
        <strain evidence="7 8">DSM 43067</strain>
    </source>
</reference>
<dbReference type="PRINTS" id="PR00411">
    <property type="entry name" value="PNDRDTASEI"/>
</dbReference>
<keyword evidence="2" id="KW-0285">Flavoprotein</keyword>
<keyword evidence="4" id="KW-0560">Oxidoreductase</keyword>
<evidence type="ECO:0000256" key="2">
    <source>
        <dbReference type="ARBA" id="ARBA00022630"/>
    </source>
</evidence>
<dbReference type="InterPro" id="IPR016156">
    <property type="entry name" value="FAD/NAD-linked_Rdtase_dimer_sf"/>
</dbReference>
<dbReference type="Proteomes" id="UP000183413">
    <property type="component" value="Unassembled WGS sequence"/>
</dbReference>
<dbReference type="InterPro" id="IPR036188">
    <property type="entry name" value="FAD/NAD-bd_sf"/>
</dbReference>
<dbReference type="PANTHER" id="PTHR43557">
    <property type="entry name" value="APOPTOSIS-INDUCING FACTOR 1"/>
    <property type="match status" value="1"/>
</dbReference>
<protein>
    <submittedName>
        <fullName evidence="7">Reductase C-terminal</fullName>
    </submittedName>
</protein>
<proteinExistence type="predicted"/>
<feature type="domain" description="Reductase C-terminal" evidence="6">
    <location>
        <begin position="327"/>
        <end position="396"/>
    </location>
</feature>
<dbReference type="GO" id="GO:0016651">
    <property type="term" value="F:oxidoreductase activity, acting on NAD(P)H"/>
    <property type="evidence" value="ECO:0007669"/>
    <property type="project" value="TreeGrafter"/>
</dbReference>
<accession>A0A1I5I270</accession>
<dbReference type="InterPro" id="IPR023753">
    <property type="entry name" value="FAD/NAD-binding_dom"/>
</dbReference>
<evidence type="ECO:0000256" key="1">
    <source>
        <dbReference type="ARBA" id="ARBA00001974"/>
    </source>
</evidence>
<dbReference type="AlphaFoldDB" id="A0A1I5I270"/>
<dbReference type="STRING" id="1993.SAMN04489713_10778"/>
<dbReference type="SUPFAM" id="SSF51905">
    <property type="entry name" value="FAD/NAD(P)-binding domain"/>
    <property type="match status" value="2"/>
</dbReference>
<evidence type="ECO:0000256" key="3">
    <source>
        <dbReference type="ARBA" id="ARBA00022827"/>
    </source>
</evidence>
<dbReference type="Gene3D" id="3.50.50.60">
    <property type="entry name" value="FAD/NAD(P)-binding domain"/>
    <property type="match status" value="2"/>
</dbReference>
<evidence type="ECO:0000256" key="4">
    <source>
        <dbReference type="ARBA" id="ARBA00023002"/>
    </source>
</evidence>
<dbReference type="InterPro" id="IPR050446">
    <property type="entry name" value="FAD-oxidoreductase/Apoptosis"/>
</dbReference>
<dbReference type="eggNOG" id="COG0446">
    <property type="taxonomic scope" value="Bacteria"/>
</dbReference>
<feature type="domain" description="FAD/NAD(P)-binding" evidence="5">
    <location>
        <begin position="8"/>
        <end position="303"/>
    </location>
</feature>
<name>A0A1I5I270_9ACTN</name>
<dbReference type="PRINTS" id="PR00368">
    <property type="entry name" value="FADPNR"/>
</dbReference>
<dbReference type="GO" id="GO:0005737">
    <property type="term" value="C:cytoplasm"/>
    <property type="evidence" value="ECO:0007669"/>
    <property type="project" value="TreeGrafter"/>
</dbReference>
<evidence type="ECO:0000259" key="5">
    <source>
        <dbReference type="Pfam" id="PF07992"/>
    </source>
</evidence>
<gene>
    <name evidence="7" type="ORF">SAMN04489713_10778</name>
</gene>
<dbReference type="InterPro" id="IPR028202">
    <property type="entry name" value="Reductase_C"/>
</dbReference>
<evidence type="ECO:0000313" key="7">
    <source>
        <dbReference type="EMBL" id="SFO54672.1"/>
    </source>
</evidence>
<keyword evidence="8" id="KW-1185">Reference proteome</keyword>
<keyword evidence="3" id="KW-0274">FAD</keyword>
<dbReference type="FunCoup" id="A0A1I5I270">
    <property type="interactions" value="225"/>
</dbReference>
<evidence type="ECO:0000259" key="6">
    <source>
        <dbReference type="Pfam" id="PF14759"/>
    </source>
</evidence>
<dbReference type="EMBL" id="FOVH01000007">
    <property type="protein sequence ID" value="SFO54672.1"/>
    <property type="molecule type" value="Genomic_DNA"/>
</dbReference>
<dbReference type="PANTHER" id="PTHR43557:SF2">
    <property type="entry name" value="RIESKE DOMAIN-CONTAINING PROTEIN-RELATED"/>
    <property type="match status" value="1"/>
</dbReference>
<dbReference type="InParanoid" id="A0A1I5I270"/>
<sequence length="413" mass="42905">MGSTGTGTIVIVGAGLSGLRTAERLRRLGHDGPVTLVGDEPHPPYDRPPLSKGLLTQADEPAAAVPLRTAPYADLGIDLRLGVRATALDTSGNRLVLAGGEELHYGRLVIATGLRPRVLAALTAGPAGVHTLRSFDDLLSLRAGLRGARRVTVAGAGVLGCEIAAAARARGAEVTLVEALEQPMLGALGARVGEFVAALHRARGVRVLCSTRIRGLEGRDRVERVVLEDGSVLPTDLVVAAVGAVPETGWLEGSGLELGDGVVCDGTGRTSAEDVWAVGDIARTPHPHGAGTVRLEHWTNAADGAALVAANLLAAPGEAREATETPYFWSDQYDLKIQCLGLPRADDDLMVTAGAPDSHRLLGLYSREGRVAGAVAMGMPAALARCRAAVASRTALNELLDEAPWDRGRTGRP</sequence>
<dbReference type="Gene3D" id="3.30.390.30">
    <property type="match status" value="1"/>
</dbReference>
<dbReference type="Pfam" id="PF07992">
    <property type="entry name" value="Pyr_redox_2"/>
    <property type="match status" value="1"/>
</dbReference>
<evidence type="ECO:0000313" key="8">
    <source>
        <dbReference type="Proteomes" id="UP000183413"/>
    </source>
</evidence>
<comment type="cofactor">
    <cofactor evidence="1">
        <name>FAD</name>
        <dbReference type="ChEBI" id="CHEBI:57692"/>
    </cofactor>
</comment>
<dbReference type="SUPFAM" id="SSF55424">
    <property type="entry name" value="FAD/NAD-linked reductases, dimerisation (C-terminal) domain"/>
    <property type="match status" value="1"/>
</dbReference>
<organism evidence="7 8">
    <name type="scientific">Actinomadura madurae</name>
    <dbReference type="NCBI Taxonomy" id="1993"/>
    <lineage>
        <taxon>Bacteria</taxon>
        <taxon>Bacillati</taxon>
        <taxon>Actinomycetota</taxon>
        <taxon>Actinomycetes</taxon>
        <taxon>Streptosporangiales</taxon>
        <taxon>Thermomonosporaceae</taxon>
        <taxon>Actinomadura</taxon>
    </lineage>
</organism>
<dbReference type="Pfam" id="PF14759">
    <property type="entry name" value="Reductase_C"/>
    <property type="match status" value="1"/>
</dbReference>